<evidence type="ECO:0000313" key="5">
    <source>
        <dbReference type="Proteomes" id="UP000429607"/>
    </source>
</evidence>
<dbReference type="InterPro" id="IPR032567">
    <property type="entry name" value="RTL1-rel"/>
</dbReference>
<proteinExistence type="predicted"/>
<dbReference type="PROSITE" id="PS50158">
    <property type="entry name" value="ZF_CCHC"/>
    <property type="match status" value="1"/>
</dbReference>
<dbReference type="CDD" id="cd00303">
    <property type="entry name" value="retropepsin_like"/>
    <property type="match status" value="1"/>
</dbReference>
<feature type="region of interest" description="Disordered" evidence="2">
    <location>
        <begin position="761"/>
        <end position="782"/>
    </location>
</feature>
<feature type="compositionally biased region" description="Basic residues" evidence="2">
    <location>
        <begin position="667"/>
        <end position="680"/>
    </location>
</feature>
<dbReference type="InterPro" id="IPR036875">
    <property type="entry name" value="Znf_CCHC_sf"/>
</dbReference>
<evidence type="ECO:0000256" key="2">
    <source>
        <dbReference type="SAM" id="MobiDB-lite"/>
    </source>
</evidence>
<evidence type="ECO:0000256" key="1">
    <source>
        <dbReference type="PROSITE-ProRule" id="PRU00047"/>
    </source>
</evidence>
<dbReference type="SUPFAM" id="SSF56672">
    <property type="entry name" value="DNA/RNA polymerases"/>
    <property type="match status" value="1"/>
</dbReference>
<feature type="compositionally biased region" description="Basic and acidic residues" evidence="2">
    <location>
        <begin position="560"/>
        <end position="569"/>
    </location>
</feature>
<feature type="compositionally biased region" description="Basic and acidic residues" evidence="2">
    <location>
        <begin position="769"/>
        <end position="782"/>
    </location>
</feature>
<dbReference type="Pfam" id="PF03732">
    <property type="entry name" value="Retrotrans_gag"/>
    <property type="match status" value="1"/>
</dbReference>
<feature type="compositionally biased region" description="Low complexity" evidence="2">
    <location>
        <begin position="288"/>
        <end position="308"/>
    </location>
</feature>
<dbReference type="SUPFAM" id="SSF57756">
    <property type="entry name" value="Retrovirus zinc finger-like domains"/>
    <property type="match status" value="1"/>
</dbReference>
<dbReference type="GO" id="GO:0004190">
    <property type="term" value="F:aspartic-type endopeptidase activity"/>
    <property type="evidence" value="ECO:0007669"/>
    <property type="project" value="InterPro"/>
</dbReference>
<evidence type="ECO:0000259" key="3">
    <source>
        <dbReference type="PROSITE" id="PS50158"/>
    </source>
</evidence>
<dbReference type="InterPro" id="IPR001878">
    <property type="entry name" value="Znf_CCHC"/>
</dbReference>
<dbReference type="EMBL" id="QXFV01000957">
    <property type="protein sequence ID" value="KAE9019863.1"/>
    <property type="molecule type" value="Genomic_DNA"/>
</dbReference>
<dbReference type="SMART" id="SM00343">
    <property type="entry name" value="ZnF_C2HC"/>
    <property type="match status" value="1"/>
</dbReference>
<feature type="region of interest" description="Disordered" evidence="2">
    <location>
        <begin position="663"/>
        <end position="691"/>
    </location>
</feature>
<keyword evidence="1" id="KW-0863">Zinc-finger</keyword>
<dbReference type="InterPro" id="IPR043502">
    <property type="entry name" value="DNA/RNA_pol_sf"/>
</dbReference>
<dbReference type="PANTHER" id="PTHR15503">
    <property type="entry name" value="LDOC1 RELATED"/>
    <property type="match status" value="1"/>
</dbReference>
<dbReference type="PANTHER" id="PTHR15503:SF22">
    <property type="entry name" value="TRANSPOSON TY3-I GAG POLYPROTEIN"/>
    <property type="match status" value="1"/>
</dbReference>
<dbReference type="AlphaFoldDB" id="A0A6A3LVG6"/>
<dbReference type="Proteomes" id="UP000429607">
    <property type="component" value="Unassembled WGS sequence"/>
</dbReference>
<evidence type="ECO:0000313" key="4">
    <source>
        <dbReference type="EMBL" id="KAE9019863.1"/>
    </source>
</evidence>
<dbReference type="InterPro" id="IPR001969">
    <property type="entry name" value="Aspartic_peptidase_AS"/>
</dbReference>
<dbReference type="Gene3D" id="3.10.10.10">
    <property type="entry name" value="HIV Type 1 Reverse Transcriptase, subunit A, domain 1"/>
    <property type="match status" value="1"/>
</dbReference>
<sequence length="910" mass="100117">MNDTSMNDAPALGGATGISLEHASFPHLSLIEWEALHRLAAVSGDGVIKTFLTAGTEEQHRLAAQEFMARELADLRQRATTPSLTKNKTDIVKLDVSTYSGEGKSRLHLNRWFCEVDIAVEARQLCTELARTRFLLSKLAGQAKEWAFGKLVADASCFPTMASMKADLRLAFEPPQDESLQRSTCLSLNQGRMSMLEYIQRARHLVSCITTHPVDMATQVHVFVSGMNAGYQRFYLTRKTPMTLEEAFAAALREDYSVTASQAFDLSQVSEPEPEPMEVDAIQHYGGRRTPTSSTGATTSSSTRSPRPMRCFRCGKPGHRAAVCRVPSPVMANVTTNFDVAVPKSGDNHPPVLRAHLFATTSSSDSRLVVLSLQVEGAKRPLRALLDSGATNNFVRAESLSVLPADLNIRDGPGDMIVKYADGTPRRSTTFAYEFDGFNSSEEFLVIELSDSFDCVFGIPWLARHQPDIDWLTGTVRPRDIDVNTVLAFLCGTPNQWPHVAVMDPDSMTHAAREVSDGPSCAICEYATCAGPEQESNDASDVVPRPDEQRFSEEDDDDVVEHGFPRPDEQWLSTEEDDDDVVEHGFPRPDEQWLSHGVDDDVVERCLPLAVEHGFPRVVGRELPEEVDAAELLSPRLGVDIEFRHPESADVIEHGLSLSAVEDTPRPVRRRGCRKPRRPRAPSQGPVETESEVISVLVGNNADEPPRACNVDVARPLCDAAENTRLPVLSWKHFLRDLKRGEIEQVYMIVAEDAASIAAVKTHASDSTSDARTRPKGAEPKNARAARCAAQSLPALEAAGNPVAPLVREFSDIFPDKVLAALPPDHGVRHEIDLQPGAKYCVTRQWQLPRGQVEAIDAFFEGRRQAGHVRESPSPHSSPTFCVKKATGGWRIFHAFSKLNDATIPAQTPI</sequence>
<dbReference type="InterPro" id="IPR005162">
    <property type="entry name" value="Retrotrans_gag_dom"/>
</dbReference>
<dbReference type="GO" id="GO:0003676">
    <property type="term" value="F:nucleic acid binding"/>
    <property type="evidence" value="ECO:0007669"/>
    <property type="project" value="InterPro"/>
</dbReference>
<dbReference type="InterPro" id="IPR021109">
    <property type="entry name" value="Peptidase_aspartic_dom_sf"/>
</dbReference>
<feature type="domain" description="CCHC-type" evidence="3">
    <location>
        <begin position="310"/>
        <end position="325"/>
    </location>
</feature>
<comment type="caution">
    <text evidence="4">The sequence shown here is derived from an EMBL/GenBank/DDBJ whole genome shotgun (WGS) entry which is preliminary data.</text>
</comment>
<reference evidence="4 5" key="1">
    <citation type="submission" date="2018-09" db="EMBL/GenBank/DDBJ databases">
        <title>Genomic investigation of the strawberry pathogen Phytophthora fragariae indicates pathogenicity is determined by transcriptional variation in three key races.</title>
        <authorList>
            <person name="Adams T.M."/>
            <person name="Armitage A.D."/>
            <person name="Sobczyk M.K."/>
            <person name="Bates H.J."/>
            <person name="Dunwell J.M."/>
            <person name="Nellist C.F."/>
            <person name="Harrison R.J."/>
        </authorList>
    </citation>
    <scope>NUCLEOTIDE SEQUENCE [LARGE SCALE GENOMIC DNA]</scope>
    <source>
        <strain evidence="4 5">SCRP249</strain>
    </source>
</reference>
<organism evidence="4 5">
    <name type="scientific">Phytophthora rubi</name>
    <dbReference type="NCBI Taxonomy" id="129364"/>
    <lineage>
        <taxon>Eukaryota</taxon>
        <taxon>Sar</taxon>
        <taxon>Stramenopiles</taxon>
        <taxon>Oomycota</taxon>
        <taxon>Peronosporomycetes</taxon>
        <taxon>Peronosporales</taxon>
        <taxon>Peronosporaceae</taxon>
        <taxon>Phytophthora</taxon>
    </lineage>
</organism>
<feature type="region of interest" description="Disordered" evidence="2">
    <location>
        <begin position="286"/>
        <end position="308"/>
    </location>
</feature>
<keyword evidence="1" id="KW-0862">Zinc</keyword>
<dbReference type="Gene3D" id="2.40.70.10">
    <property type="entry name" value="Acid Proteases"/>
    <property type="match status" value="1"/>
</dbReference>
<dbReference type="GO" id="GO:0008270">
    <property type="term" value="F:zinc ion binding"/>
    <property type="evidence" value="ECO:0007669"/>
    <property type="project" value="UniProtKB-KW"/>
</dbReference>
<gene>
    <name evidence="4" type="ORF">PR001_g13772</name>
</gene>
<accession>A0A6A3LVG6</accession>
<protein>
    <recommendedName>
        <fullName evidence="3">CCHC-type domain-containing protein</fullName>
    </recommendedName>
</protein>
<dbReference type="PROSITE" id="PS00141">
    <property type="entry name" value="ASP_PROTEASE"/>
    <property type="match status" value="1"/>
</dbReference>
<name>A0A6A3LVG6_9STRA</name>
<dbReference type="GO" id="GO:0006508">
    <property type="term" value="P:proteolysis"/>
    <property type="evidence" value="ECO:0007669"/>
    <property type="project" value="InterPro"/>
</dbReference>
<feature type="region of interest" description="Disordered" evidence="2">
    <location>
        <begin position="532"/>
        <end position="576"/>
    </location>
</feature>
<keyword evidence="1" id="KW-0479">Metal-binding</keyword>